<dbReference type="Pfam" id="PF00746">
    <property type="entry name" value="Gram_pos_anchor"/>
    <property type="match status" value="1"/>
</dbReference>
<accession>A0A1G8K5V9</accession>
<protein>
    <submittedName>
        <fullName evidence="9">LPXTG-motif cell wall anchor domain-containing protein</fullName>
    </submittedName>
</protein>
<dbReference type="PROSITE" id="PS50847">
    <property type="entry name" value="GRAM_POS_ANCHORING"/>
    <property type="match status" value="1"/>
</dbReference>
<name>A0A1G8K5V9_9CLOT</name>
<keyword evidence="1" id="KW-0134">Cell wall</keyword>
<keyword evidence="6" id="KW-1133">Transmembrane helix</keyword>
<dbReference type="EMBL" id="FNDZ01000002">
    <property type="protein sequence ID" value="SDI38792.1"/>
    <property type="molecule type" value="Genomic_DNA"/>
</dbReference>
<feature type="region of interest" description="Disordered" evidence="5">
    <location>
        <begin position="167"/>
        <end position="202"/>
    </location>
</feature>
<keyword evidence="3 7" id="KW-0732">Signal</keyword>
<dbReference type="RefSeq" id="WP_031577762.1">
    <property type="nucleotide sequence ID" value="NZ_FNDZ01000002.1"/>
</dbReference>
<sequence>MMKKKWTVLLLLFLFLSLSEGKPVHASSVTYRNQAELFVFVPNSKDLFDNFKGLMPGDVRTQEIFLRNDSSQFVDFFLKINPVKEEDEALLRQMTLVISEEGEEIFRESLDQQGSFENYVKIKELFPESAFSWDLSLEVSKEMGNEFMGKGAEVEWVIMIEEIEDEDVDPLPLPEEPEEPEKPEEPEEEEIDDKELPKTGEQSENYLLYGGGLLALGILVLFLDKKRKGASN</sequence>
<proteinExistence type="predicted"/>
<feature type="transmembrane region" description="Helical" evidence="6">
    <location>
        <begin position="206"/>
        <end position="223"/>
    </location>
</feature>
<reference evidence="9 10" key="1">
    <citation type="submission" date="2016-10" db="EMBL/GenBank/DDBJ databases">
        <authorList>
            <person name="de Groot N.N."/>
        </authorList>
    </citation>
    <scope>NUCLEOTIDE SEQUENCE [LARGE SCALE GENOMIC DNA]</scope>
    <source>
        <strain evidence="9 10">CGMCC 1.5058</strain>
    </source>
</reference>
<keyword evidence="2" id="KW-0964">Secreted</keyword>
<evidence type="ECO:0000256" key="3">
    <source>
        <dbReference type="ARBA" id="ARBA00022729"/>
    </source>
</evidence>
<dbReference type="NCBIfam" id="TIGR01167">
    <property type="entry name" value="LPXTG_anchor"/>
    <property type="match status" value="1"/>
</dbReference>
<evidence type="ECO:0000313" key="10">
    <source>
        <dbReference type="Proteomes" id="UP000183255"/>
    </source>
</evidence>
<organism evidence="9 10">
    <name type="scientific">Proteiniclasticum ruminis</name>
    <dbReference type="NCBI Taxonomy" id="398199"/>
    <lineage>
        <taxon>Bacteria</taxon>
        <taxon>Bacillati</taxon>
        <taxon>Bacillota</taxon>
        <taxon>Clostridia</taxon>
        <taxon>Eubacteriales</taxon>
        <taxon>Clostridiaceae</taxon>
        <taxon>Proteiniclasticum</taxon>
    </lineage>
</organism>
<evidence type="ECO:0000259" key="8">
    <source>
        <dbReference type="PROSITE" id="PS50847"/>
    </source>
</evidence>
<evidence type="ECO:0000256" key="4">
    <source>
        <dbReference type="ARBA" id="ARBA00023088"/>
    </source>
</evidence>
<evidence type="ECO:0000256" key="7">
    <source>
        <dbReference type="SAM" id="SignalP"/>
    </source>
</evidence>
<evidence type="ECO:0000256" key="1">
    <source>
        <dbReference type="ARBA" id="ARBA00022512"/>
    </source>
</evidence>
<feature type="signal peptide" evidence="7">
    <location>
        <begin position="1"/>
        <end position="26"/>
    </location>
</feature>
<keyword evidence="6" id="KW-0812">Transmembrane</keyword>
<dbReference type="AlphaFoldDB" id="A0A1G8K5V9"/>
<keyword evidence="4" id="KW-0572">Peptidoglycan-anchor</keyword>
<feature type="domain" description="Gram-positive cocci surface proteins LPxTG" evidence="8">
    <location>
        <begin position="196"/>
        <end position="232"/>
    </location>
</feature>
<dbReference type="Proteomes" id="UP000183255">
    <property type="component" value="Unassembled WGS sequence"/>
</dbReference>
<gene>
    <name evidence="9" type="ORF">SAMN05421804_102212</name>
</gene>
<evidence type="ECO:0000256" key="6">
    <source>
        <dbReference type="SAM" id="Phobius"/>
    </source>
</evidence>
<dbReference type="InterPro" id="IPR019931">
    <property type="entry name" value="LPXTG_anchor"/>
</dbReference>
<feature type="compositionally biased region" description="Acidic residues" evidence="5">
    <location>
        <begin position="167"/>
        <end position="193"/>
    </location>
</feature>
<evidence type="ECO:0000313" key="9">
    <source>
        <dbReference type="EMBL" id="SDI38792.1"/>
    </source>
</evidence>
<feature type="chain" id="PRO_5010201460" evidence="7">
    <location>
        <begin position="27"/>
        <end position="232"/>
    </location>
</feature>
<evidence type="ECO:0000256" key="5">
    <source>
        <dbReference type="SAM" id="MobiDB-lite"/>
    </source>
</evidence>
<evidence type="ECO:0000256" key="2">
    <source>
        <dbReference type="ARBA" id="ARBA00022525"/>
    </source>
</evidence>
<keyword evidence="6" id="KW-0472">Membrane</keyword>